<evidence type="ECO:0000313" key="2">
    <source>
        <dbReference type="EMBL" id="JAH81288.1"/>
    </source>
</evidence>
<keyword evidence="1" id="KW-0812">Transmembrane</keyword>
<keyword evidence="1" id="KW-1133">Transmembrane helix</keyword>
<evidence type="ECO:0000256" key="1">
    <source>
        <dbReference type="SAM" id="Phobius"/>
    </source>
</evidence>
<organism evidence="2">
    <name type="scientific">Anguilla anguilla</name>
    <name type="common">European freshwater eel</name>
    <name type="synonym">Muraena anguilla</name>
    <dbReference type="NCBI Taxonomy" id="7936"/>
    <lineage>
        <taxon>Eukaryota</taxon>
        <taxon>Metazoa</taxon>
        <taxon>Chordata</taxon>
        <taxon>Craniata</taxon>
        <taxon>Vertebrata</taxon>
        <taxon>Euteleostomi</taxon>
        <taxon>Actinopterygii</taxon>
        <taxon>Neopterygii</taxon>
        <taxon>Teleostei</taxon>
        <taxon>Anguilliformes</taxon>
        <taxon>Anguillidae</taxon>
        <taxon>Anguilla</taxon>
    </lineage>
</organism>
<proteinExistence type="predicted"/>
<reference evidence="2" key="2">
    <citation type="journal article" date="2015" name="Fish Shellfish Immunol.">
        <title>Early steps in the European eel (Anguilla anguilla)-Vibrio vulnificus interaction in the gills: Role of the RtxA13 toxin.</title>
        <authorList>
            <person name="Callol A."/>
            <person name="Pajuelo D."/>
            <person name="Ebbesson L."/>
            <person name="Teles M."/>
            <person name="MacKenzie S."/>
            <person name="Amaro C."/>
        </authorList>
    </citation>
    <scope>NUCLEOTIDE SEQUENCE</scope>
</reference>
<feature type="transmembrane region" description="Helical" evidence="1">
    <location>
        <begin position="39"/>
        <end position="58"/>
    </location>
</feature>
<sequence length="59" mass="6463">MLSPRPSGRSMITSPCILNLNSTSECTCVFSQCVHTCPILNTLFIALLSAFIYLTFCCV</sequence>
<dbReference type="AlphaFoldDB" id="A0A0E9VVN2"/>
<accession>A0A0E9VVN2</accession>
<keyword evidence="1" id="KW-0472">Membrane</keyword>
<protein>
    <submittedName>
        <fullName evidence="2">Uncharacterized protein</fullName>
    </submittedName>
</protein>
<reference evidence="2" key="1">
    <citation type="submission" date="2014-11" db="EMBL/GenBank/DDBJ databases">
        <authorList>
            <person name="Amaro Gonzalez C."/>
        </authorList>
    </citation>
    <scope>NUCLEOTIDE SEQUENCE</scope>
</reference>
<name>A0A0E9VVN2_ANGAN</name>
<dbReference type="EMBL" id="GBXM01027289">
    <property type="protein sequence ID" value="JAH81288.1"/>
    <property type="molecule type" value="Transcribed_RNA"/>
</dbReference>